<feature type="domain" description="VOC" evidence="1">
    <location>
        <begin position="2"/>
        <end position="115"/>
    </location>
</feature>
<dbReference type="SUPFAM" id="SSF54593">
    <property type="entry name" value="Glyoxalase/Bleomycin resistance protein/Dihydroxybiphenyl dioxygenase"/>
    <property type="match status" value="1"/>
</dbReference>
<accession>A0A2S8G8L3</accession>
<name>A0A2S8G8L3_9BACT</name>
<dbReference type="Gene3D" id="3.10.180.10">
    <property type="entry name" value="2,3-Dihydroxybiphenyl 1,2-Dioxygenase, domain 1"/>
    <property type="match status" value="1"/>
</dbReference>
<comment type="caution">
    <text evidence="2">The sequence shown here is derived from an EMBL/GenBank/DDBJ whole genome shotgun (WGS) entry which is preliminary data.</text>
</comment>
<evidence type="ECO:0000313" key="3">
    <source>
        <dbReference type="Proteomes" id="UP000240009"/>
    </source>
</evidence>
<dbReference type="Proteomes" id="UP000240009">
    <property type="component" value="Unassembled WGS sequence"/>
</dbReference>
<dbReference type="InterPro" id="IPR029068">
    <property type="entry name" value="Glyas_Bleomycin-R_OHBP_Dase"/>
</dbReference>
<sequence length="119" mass="13639">MELFAVEIRTAQWQPMILWYTSALNMKSAVRSEEEGYALLAGRGWRLSVLELQEDEPRDHSAISLALEVEDIVAARERIEPFLMEPPEPIETSDEGFLQWSTTDPDGNRIKLFQFVAVD</sequence>
<evidence type="ECO:0000313" key="2">
    <source>
        <dbReference type="EMBL" id="PQO40796.1"/>
    </source>
</evidence>
<dbReference type="PROSITE" id="PS51819">
    <property type="entry name" value="VOC"/>
    <property type="match status" value="1"/>
</dbReference>
<dbReference type="RefSeq" id="WP_105349703.1">
    <property type="nucleotide sequence ID" value="NZ_PUIA01000010.1"/>
</dbReference>
<evidence type="ECO:0000259" key="1">
    <source>
        <dbReference type="PROSITE" id="PS51819"/>
    </source>
</evidence>
<dbReference type="Pfam" id="PF00903">
    <property type="entry name" value="Glyoxalase"/>
    <property type="match status" value="1"/>
</dbReference>
<dbReference type="OrthoDB" id="278401at2"/>
<dbReference type="EMBL" id="PUIA01000010">
    <property type="protein sequence ID" value="PQO40796.1"/>
    <property type="molecule type" value="Genomic_DNA"/>
</dbReference>
<dbReference type="InterPro" id="IPR037523">
    <property type="entry name" value="VOC_core"/>
</dbReference>
<reference evidence="2 3" key="1">
    <citation type="submission" date="2018-02" db="EMBL/GenBank/DDBJ databases">
        <title>Comparative genomes isolates from brazilian mangrove.</title>
        <authorList>
            <person name="Araujo J.E."/>
            <person name="Taketani R.G."/>
            <person name="Silva M.C.P."/>
            <person name="Loureco M.V."/>
            <person name="Andreote F.D."/>
        </authorList>
    </citation>
    <scope>NUCLEOTIDE SEQUENCE [LARGE SCALE GENOMIC DNA]</scope>
    <source>
        <strain evidence="2 3">HEX-2 MGV</strain>
    </source>
</reference>
<proteinExistence type="predicted"/>
<dbReference type="AlphaFoldDB" id="A0A2S8G8L3"/>
<gene>
    <name evidence="2" type="ORF">C5Y96_01080</name>
</gene>
<dbReference type="InterPro" id="IPR004360">
    <property type="entry name" value="Glyas_Fos-R_dOase_dom"/>
</dbReference>
<protein>
    <recommendedName>
        <fullName evidence="1">VOC domain-containing protein</fullName>
    </recommendedName>
</protein>
<organism evidence="2 3">
    <name type="scientific">Blastopirellula marina</name>
    <dbReference type="NCBI Taxonomy" id="124"/>
    <lineage>
        <taxon>Bacteria</taxon>
        <taxon>Pseudomonadati</taxon>
        <taxon>Planctomycetota</taxon>
        <taxon>Planctomycetia</taxon>
        <taxon>Pirellulales</taxon>
        <taxon>Pirellulaceae</taxon>
        <taxon>Blastopirellula</taxon>
    </lineage>
</organism>